<organism evidence="1 2">
    <name type="scientific">Pseudoxanthomonas winnipegensis</name>
    <dbReference type="NCBI Taxonomy" id="2480810"/>
    <lineage>
        <taxon>Bacteria</taxon>
        <taxon>Pseudomonadati</taxon>
        <taxon>Pseudomonadota</taxon>
        <taxon>Gammaproteobacteria</taxon>
        <taxon>Lysobacterales</taxon>
        <taxon>Lysobacteraceae</taxon>
        <taxon>Pseudoxanthomonas</taxon>
    </lineage>
</organism>
<gene>
    <name evidence="1" type="ORF">EA658_03315</name>
</gene>
<dbReference type="CDD" id="cd03801">
    <property type="entry name" value="GT4_PimA-like"/>
    <property type="match status" value="1"/>
</dbReference>
<reference evidence="1 2" key="1">
    <citation type="submission" date="2019-02" db="EMBL/GenBank/DDBJ databases">
        <title>WGS of Pseudoxanthomonas species novum from clinical isolates.</title>
        <authorList>
            <person name="Bernier A.-M."/>
            <person name="Bernard K."/>
            <person name="Vachon A."/>
        </authorList>
    </citation>
    <scope>NUCLEOTIDE SEQUENCE [LARGE SCALE GENOMIC DNA]</scope>
    <source>
        <strain evidence="2">NML 170316</strain>
    </source>
</reference>
<dbReference type="PANTHER" id="PTHR12526:SF637">
    <property type="entry name" value="GLYCOSYLTRANSFERASE EPSF-RELATED"/>
    <property type="match status" value="1"/>
</dbReference>
<dbReference type="Proteomes" id="UP000293089">
    <property type="component" value="Unassembled WGS sequence"/>
</dbReference>
<dbReference type="PANTHER" id="PTHR12526">
    <property type="entry name" value="GLYCOSYLTRANSFERASE"/>
    <property type="match status" value="1"/>
</dbReference>
<keyword evidence="2" id="KW-1185">Reference proteome</keyword>
<dbReference type="Pfam" id="PF13692">
    <property type="entry name" value="Glyco_trans_1_4"/>
    <property type="match status" value="1"/>
</dbReference>
<evidence type="ECO:0000313" key="2">
    <source>
        <dbReference type="Proteomes" id="UP000293089"/>
    </source>
</evidence>
<dbReference type="Gene3D" id="3.40.50.2000">
    <property type="entry name" value="Glycogen Phosphorylase B"/>
    <property type="match status" value="2"/>
</dbReference>
<dbReference type="EMBL" id="SHME01000001">
    <property type="protein sequence ID" value="TAA22629.1"/>
    <property type="molecule type" value="Genomic_DNA"/>
</dbReference>
<proteinExistence type="predicted"/>
<protein>
    <submittedName>
        <fullName evidence="1">Glycosyltransferase family 1 protein</fullName>
    </submittedName>
</protein>
<sequence>MLVHSAHAVYLKIAHTMFLGSARRALVSRTGIGTARLLLPVISIDSLGAPYDLSVVKRGGLLTSPTSASAQWFDRLAFLTGARMYKVLKGCYWLLERTVMRMLSSSAQLELRNAALRVANRLFPGRLIVSNAEELAALAHGHGWSPPTLPDWVMDELAEISAHIDPDLHPRGELVSSARFNAVPWAYSLPGDHYFSLRDQLHGRWDIVLFVPWLKSGGADLGAIHFANTLFEQFGHRVAVVATENSSSPWSSRLSEGVKFVEAGTLLCDLNETHRLDVLLRLVLQTAPHAIHIMNSRLAWEMVKRNGLAIRQQSKIYASLYCDDVTSHGQPVGYARMYLGACHQLLDGVIADNPITPAVWCGQIGVSAKLFYVVRFPAPQISPDQIIGTAPSSEVRVLWAGRLDRQKRPDILAAVARRMPEITFDVYGRAVMGNDDCSDLLEVKNVVMHGPYDRFQDLLAGGPALFLYTSQWDGLPNVLLEAAAAGLPIVASGVGGIDDFLAAEQLVKPFDEVNGYVELIRRLIAAPDLARSWQARQLARTTSMHSMQSFARAIADIPGYLSTVPSVNSCGGHEIHHTVVDTPQRALQVGYPHTGVVGP</sequence>
<accession>A0ABY1WIP8</accession>
<comment type="caution">
    <text evidence="1">The sequence shown here is derived from an EMBL/GenBank/DDBJ whole genome shotgun (WGS) entry which is preliminary data.</text>
</comment>
<dbReference type="SUPFAM" id="SSF53756">
    <property type="entry name" value="UDP-Glycosyltransferase/glycogen phosphorylase"/>
    <property type="match status" value="1"/>
</dbReference>
<evidence type="ECO:0000313" key="1">
    <source>
        <dbReference type="EMBL" id="TAA22629.1"/>
    </source>
</evidence>
<name>A0ABY1WIP8_9GAMM</name>